<keyword evidence="3" id="KW-0175">Coiled coil</keyword>
<evidence type="ECO:0000259" key="7">
    <source>
        <dbReference type="Pfam" id="PF07195"/>
    </source>
</evidence>
<dbReference type="PANTHER" id="PTHR30288">
    <property type="entry name" value="FLAGELLAR CAP/ASSEMBLY PROTEIN FLID"/>
    <property type="match status" value="1"/>
</dbReference>
<evidence type="ECO:0000313" key="9">
    <source>
        <dbReference type="Proteomes" id="UP000238392"/>
    </source>
</evidence>
<dbReference type="GO" id="GO:0005576">
    <property type="term" value="C:extracellular region"/>
    <property type="evidence" value="ECO:0007669"/>
    <property type="project" value="UniProtKB-SubCell"/>
</dbReference>
<evidence type="ECO:0000256" key="3">
    <source>
        <dbReference type="ARBA" id="ARBA00023054"/>
    </source>
</evidence>
<dbReference type="GO" id="GO:0007155">
    <property type="term" value="P:cell adhesion"/>
    <property type="evidence" value="ECO:0007669"/>
    <property type="project" value="InterPro"/>
</dbReference>
<dbReference type="Proteomes" id="UP000238392">
    <property type="component" value="Unassembled WGS sequence"/>
</dbReference>
<keyword evidence="8" id="KW-0969">Cilium</keyword>
<evidence type="ECO:0000256" key="1">
    <source>
        <dbReference type="ARBA" id="ARBA00009764"/>
    </source>
</evidence>
<comment type="subcellular location">
    <subcellularLocation>
        <location evidence="5">Secreted</location>
    </subcellularLocation>
    <subcellularLocation>
        <location evidence="5">Bacterial flagellum</location>
    </subcellularLocation>
</comment>
<keyword evidence="4 5" id="KW-0975">Bacterial flagellum</keyword>
<dbReference type="AlphaFoldDB" id="A0A2T0WIH0"/>
<dbReference type="GO" id="GO:0071973">
    <property type="term" value="P:bacterial-type flagellum-dependent cell motility"/>
    <property type="evidence" value="ECO:0007669"/>
    <property type="project" value="TreeGrafter"/>
</dbReference>
<dbReference type="GO" id="GO:0009424">
    <property type="term" value="C:bacterial-type flagellum hook"/>
    <property type="evidence" value="ECO:0007669"/>
    <property type="project" value="UniProtKB-UniRule"/>
</dbReference>
<dbReference type="InterPro" id="IPR040026">
    <property type="entry name" value="FliD"/>
</dbReference>
<dbReference type="Pfam" id="PF07195">
    <property type="entry name" value="FliD_C"/>
    <property type="match status" value="1"/>
</dbReference>
<reference evidence="8 9" key="1">
    <citation type="submission" date="2018-03" db="EMBL/GenBank/DDBJ databases">
        <title>Genomic Encyclopedia of Archaeal and Bacterial Type Strains, Phase II (KMG-II): from individual species to whole genera.</title>
        <authorList>
            <person name="Goeker M."/>
        </authorList>
    </citation>
    <scope>NUCLEOTIDE SEQUENCE [LARGE SCALE GENOMIC DNA]</scope>
    <source>
        <strain evidence="8 9">DSM 100212</strain>
    </source>
</reference>
<evidence type="ECO:0000256" key="5">
    <source>
        <dbReference type="RuleBase" id="RU362066"/>
    </source>
</evidence>
<gene>
    <name evidence="8" type="ORF">CLV74_112125</name>
</gene>
<evidence type="ECO:0000256" key="2">
    <source>
        <dbReference type="ARBA" id="ARBA00011255"/>
    </source>
</evidence>
<protein>
    <recommendedName>
        <fullName evidence="5">Flagellar hook-associated protein 2</fullName>
        <shortName evidence="5">HAP2</shortName>
    </recommendedName>
    <alternativeName>
        <fullName evidence="5">Flagellar cap protein</fullName>
    </alternativeName>
</protein>
<comment type="caution">
    <text evidence="8">The sequence shown here is derived from an EMBL/GenBank/DDBJ whole genome shotgun (WGS) entry which is preliminary data.</text>
</comment>
<name>A0A2T0WIH0_9RHOB</name>
<organism evidence="8 9">
    <name type="scientific">Donghicola tyrosinivorans</name>
    <dbReference type="NCBI Taxonomy" id="1652492"/>
    <lineage>
        <taxon>Bacteria</taxon>
        <taxon>Pseudomonadati</taxon>
        <taxon>Pseudomonadota</taxon>
        <taxon>Alphaproteobacteria</taxon>
        <taxon>Rhodobacterales</taxon>
        <taxon>Roseobacteraceae</taxon>
        <taxon>Donghicola</taxon>
    </lineage>
</organism>
<keyword evidence="9" id="KW-1185">Reference proteome</keyword>
<dbReference type="OrthoDB" id="9812018at2"/>
<comment type="function">
    <text evidence="5">Required for morphogenesis and for the elongation of the flagellar filament by facilitating polymerization of the flagellin monomers at the tip of growing filament. Forms a capping structure, which prevents flagellin subunits (transported through the central channel of the flagellum) from leaking out without polymerization at the distal end.</text>
</comment>
<feature type="domain" description="Flagellar hook-associated protein 2 N-terminal" evidence="6">
    <location>
        <begin position="14"/>
        <end position="109"/>
    </location>
</feature>
<dbReference type="InterPro" id="IPR003481">
    <property type="entry name" value="FliD_N"/>
</dbReference>
<dbReference type="PANTHER" id="PTHR30288:SF0">
    <property type="entry name" value="FLAGELLAR HOOK-ASSOCIATED PROTEIN 2"/>
    <property type="match status" value="1"/>
</dbReference>
<accession>A0A2T0WIH0</accession>
<keyword evidence="8" id="KW-0966">Cell projection</keyword>
<comment type="subunit">
    <text evidence="2 5">Homopentamer.</text>
</comment>
<evidence type="ECO:0000256" key="4">
    <source>
        <dbReference type="ARBA" id="ARBA00023143"/>
    </source>
</evidence>
<proteinExistence type="inferred from homology"/>
<dbReference type="EMBL" id="PVTQ01000012">
    <property type="protein sequence ID" value="PRY86486.1"/>
    <property type="molecule type" value="Genomic_DNA"/>
</dbReference>
<dbReference type="Pfam" id="PF02465">
    <property type="entry name" value="FliD_N"/>
    <property type="match status" value="1"/>
</dbReference>
<evidence type="ECO:0000313" key="8">
    <source>
        <dbReference type="EMBL" id="PRY86486.1"/>
    </source>
</evidence>
<comment type="similarity">
    <text evidence="1 5">Belongs to the FliD family.</text>
</comment>
<evidence type="ECO:0000259" key="6">
    <source>
        <dbReference type="Pfam" id="PF02465"/>
    </source>
</evidence>
<keyword evidence="5" id="KW-0964">Secreted</keyword>
<dbReference type="RefSeq" id="WP_106266775.1">
    <property type="nucleotide sequence ID" value="NZ_PVTQ01000012.1"/>
</dbReference>
<dbReference type="GO" id="GO:0009421">
    <property type="term" value="C:bacterial-type flagellum filament cap"/>
    <property type="evidence" value="ECO:0007669"/>
    <property type="project" value="InterPro"/>
</dbReference>
<keyword evidence="8" id="KW-0282">Flagellum</keyword>
<dbReference type="InterPro" id="IPR010809">
    <property type="entry name" value="FliD_C"/>
</dbReference>
<sequence>MAVDVISSLNTNGSGLNITQLAKDLTQAETSAKRSIVTDRIDKAEVSLSALDRLRTQFESLDSAVGAAASASATSITSDNSAIVLTSEDTENLVMGDTTIAVEQMAQQQVLAFGGFSGETDTLAGGTLVIDFGSWDDAEPSAFTADATKTQQTITIAEGTTLAELADQITALDGLAASIIDVGDGTFSLGVLTDYGAKNAVRFTATQDDPASTNTAIDVLDMTDQVEDVQMQAAMNAQLKVNGITITRPSNDIDDVIPGVSFTVAGYSDYMATVSVEINTTAAEEAMQGLVDAFNTTLKMLDTMTDRGYAGSAAGDLAGDSAINGLRREFERSLNQGISGYGDRTYYLSDLGVRTERDGTLTLDTNALEDAMTNSPQIFEAILRDGLSSPTAGVELSGTPGTTAIAGRYSLTRDTVTGTAFVNGIELVNEGTEDGITTYTATSGNLRGVSFKLEDGVENAIIDFGRSFISNFQDSMDKWLSSSGAMSRRENSIGDSISDDSTMLDSIDASAEAKEAYYLTRFTQMEMVVTTLNNTGDYLESLIDAWNNSNN</sequence>
<feature type="domain" description="Flagellar hook-associated protein 2 C-terminal" evidence="7">
    <location>
        <begin position="234"/>
        <end position="534"/>
    </location>
</feature>